<feature type="transmembrane region" description="Helical" evidence="1">
    <location>
        <begin position="7"/>
        <end position="27"/>
    </location>
</feature>
<evidence type="ECO:0000313" key="2">
    <source>
        <dbReference type="EMBL" id="MDD1123105.1"/>
    </source>
</evidence>
<proteinExistence type="predicted"/>
<evidence type="ECO:0000256" key="1">
    <source>
        <dbReference type="SAM" id="Phobius"/>
    </source>
</evidence>
<accession>A0ABT5PH65</accession>
<dbReference type="EMBL" id="JAMDGS010000001">
    <property type="protein sequence ID" value="MDD1123105.1"/>
    <property type="molecule type" value="Genomic_DNA"/>
</dbReference>
<keyword evidence="1" id="KW-0812">Transmembrane</keyword>
<organism evidence="2 3">
    <name type="scientific">Pseudomonas aphyarum</name>
    <dbReference type="NCBI Taxonomy" id="2942629"/>
    <lineage>
        <taxon>Bacteria</taxon>
        <taxon>Pseudomonadati</taxon>
        <taxon>Pseudomonadota</taxon>
        <taxon>Gammaproteobacteria</taxon>
        <taxon>Pseudomonadales</taxon>
        <taxon>Pseudomonadaceae</taxon>
        <taxon>Pseudomonas</taxon>
    </lineage>
</organism>
<evidence type="ECO:0000313" key="3">
    <source>
        <dbReference type="Proteomes" id="UP001150531"/>
    </source>
</evidence>
<comment type="caution">
    <text evidence="2">The sequence shown here is derived from an EMBL/GenBank/DDBJ whole genome shotgun (WGS) entry which is preliminary data.</text>
</comment>
<keyword evidence="3" id="KW-1185">Reference proteome</keyword>
<name>A0ABT5PH65_9PSED</name>
<keyword evidence="1" id="KW-0472">Membrane</keyword>
<gene>
    <name evidence="2" type="ORF">M5G18_00760</name>
</gene>
<protein>
    <submittedName>
        <fullName evidence="2">Uncharacterized protein</fullName>
    </submittedName>
</protein>
<reference evidence="2" key="1">
    <citation type="submission" date="2022-05" db="EMBL/GenBank/DDBJ databases">
        <title>Novel Pseudomonas spp. Isolated from a Rainbow Trout Aquaculture Facility.</title>
        <authorList>
            <person name="Testerman T."/>
            <person name="Graf J."/>
        </authorList>
    </citation>
    <scope>NUCLEOTIDE SEQUENCE</scope>
    <source>
        <strain evidence="2">ID386</strain>
    </source>
</reference>
<dbReference type="Proteomes" id="UP001150531">
    <property type="component" value="Unassembled WGS sequence"/>
</dbReference>
<feature type="transmembrane region" description="Helical" evidence="1">
    <location>
        <begin position="39"/>
        <end position="64"/>
    </location>
</feature>
<sequence>MPEIPELATYLLISSVTGLVAVVRTRFKRSGGKTVKQTLNCFAGWFCVGFVFSLNIYAAAIYTLPGEVISYESAYEITYPGPPIGKMGHCEAGLWIKDAGTHRRIALCTNKAKLDEDIKQGMTAVWVNAHTNKLGSYIMSYTFIYK</sequence>
<dbReference type="RefSeq" id="WP_273896809.1">
    <property type="nucleotide sequence ID" value="NZ_JAMDGS010000001.1"/>
</dbReference>
<keyword evidence="1" id="KW-1133">Transmembrane helix</keyword>